<sequence length="99" mass="11685">MLDLDKYLDNSVEMRICGEVIHVMQPTLRMIDKVDMIEKDLTEDNINDKRMDVAILFMNHNKEGRKFEKQDLYDWTTDAITNVINTMSVLRYEAESDPN</sequence>
<gene>
    <name evidence="1" type="ORF">HDCHBGLK_00293</name>
</gene>
<dbReference type="HOGENOM" id="CLU_2315382_0_0_9"/>
<dbReference type="RefSeq" id="WP_004605836.1">
    <property type="nucleotide sequence ID" value="NZ_CP036170.1"/>
</dbReference>
<proteinExistence type="predicted"/>
<accession>B0NA14</accession>
<dbReference type="KEGG" id="csci:HDCHBGLK_00293"/>
<keyword evidence="2" id="KW-1185">Reference proteome</keyword>
<evidence type="ECO:0000313" key="1">
    <source>
        <dbReference type="EMBL" id="QBF72948.1"/>
    </source>
</evidence>
<dbReference type="EMBL" id="CP036170">
    <property type="protein sequence ID" value="QBF72948.1"/>
    <property type="molecule type" value="Genomic_DNA"/>
</dbReference>
<protein>
    <submittedName>
        <fullName evidence="1">Uncharacterized protein</fullName>
    </submittedName>
</protein>
<dbReference type="OrthoDB" id="2087917at2"/>
<dbReference type="GeneID" id="62694533"/>
<dbReference type="Proteomes" id="UP000289664">
    <property type="component" value="Chromosome"/>
</dbReference>
<dbReference type="AlphaFoldDB" id="B0NA14"/>
<name>B0NA14_CLOS5</name>
<reference evidence="1 2" key="1">
    <citation type="journal article" date="2019" name="Appl. Environ. Microbiol.">
        <title>Clostridium scindens ATCC 35704: integration of nutritional requirements, the complete genome sequence, and global transcriptional responses to bile acids.</title>
        <authorList>
            <person name="Devendran S."/>
            <person name="Shrestha R."/>
            <person name="Alves J.M.P."/>
            <person name="Wolf P.G."/>
            <person name="Ly L."/>
            <person name="Hernandez A.G."/>
            <person name="Mendez-Garcia C."/>
            <person name="Inboden A."/>
            <person name="Wiley J."/>
            <person name="Paul O."/>
            <person name="Allen A."/>
            <person name="Springer E."/>
            <person name="Wright C.L."/>
            <person name="Fields C.J."/>
            <person name="Daniel S.L."/>
            <person name="Ridlon J.M."/>
        </authorList>
    </citation>
    <scope>NUCLEOTIDE SEQUENCE [LARGE SCALE GENOMIC DNA]</scope>
    <source>
        <strain evidence="1 2">ATCC 35704</strain>
    </source>
</reference>
<dbReference type="STRING" id="411468.CLOSCI_00280"/>
<evidence type="ECO:0000313" key="2">
    <source>
        <dbReference type="Proteomes" id="UP000289664"/>
    </source>
</evidence>
<organism evidence="1 2">
    <name type="scientific">Clostridium scindens (strain ATCC 35704 / DSM 5676 / VPI 13733 / 19)</name>
    <dbReference type="NCBI Taxonomy" id="411468"/>
    <lineage>
        <taxon>Bacteria</taxon>
        <taxon>Bacillati</taxon>
        <taxon>Bacillota</taxon>
        <taxon>Clostridia</taxon>
        <taxon>Lachnospirales</taxon>
        <taxon>Lachnospiraceae</taxon>
    </lineage>
</organism>